<evidence type="ECO:0000256" key="5">
    <source>
        <dbReference type="ARBA" id="ARBA00017509"/>
    </source>
</evidence>
<dbReference type="PANTHER" id="PTHR21426">
    <property type="entry name" value="EXOCYST COMPLEX COMPONENT 8"/>
    <property type="match status" value="1"/>
</dbReference>
<dbReference type="GO" id="GO:0015031">
    <property type="term" value="P:protein transport"/>
    <property type="evidence" value="ECO:0007669"/>
    <property type="project" value="UniProtKB-KW"/>
</dbReference>
<dbReference type="EMBL" id="CATQJA010001675">
    <property type="protein sequence ID" value="CAJ0568157.1"/>
    <property type="molecule type" value="Genomic_DNA"/>
</dbReference>
<keyword evidence="7" id="KW-0268">Exocytosis</keyword>
<dbReference type="GO" id="GO:0006887">
    <property type="term" value="P:exocytosis"/>
    <property type="evidence" value="ECO:0007669"/>
    <property type="project" value="UniProtKB-KW"/>
</dbReference>
<gene>
    <name evidence="11" type="ORF">MSPICULIGERA_LOCUS6683</name>
</gene>
<dbReference type="InterPro" id="IPR016159">
    <property type="entry name" value="Cullin_repeat-like_dom_sf"/>
</dbReference>
<dbReference type="InterPro" id="IPR032403">
    <property type="entry name" value="Exo84_C"/>
</dbReference>
<comment type="similarity">
    <text evidence="4">Belongs to the EXO84 family.</text>
</comment>
<feature type="non-terminal residue" evidence="11">
    <location>
        <position position="698"/>
    </location>
</feature>
<evidence type="ECO:0000256" key="1">
    <source>
        <dbReference type="ARBA" id="ARBA00002660"/>
    </source>
</evidence>
<proteinExistence type="inferred from homology"/>
<dbReference type="Gene3D" id="2.30.29.30">
    <property type="entry name" value="Pleckstrin-homology domain (PH domain)/Phosphotyrosine-binding domain (PTB)"/>
    <property type="match status" value="1"/>
</dbReference>
<reference evidence="11" key="1">
    <citation type="submission" date="2023-06" db="EMBL/GenBank/DDBJ databases">
        <authorList>
            <person name="Delattre M."/>
        </authorList>
    </citation>
    <scope>NUCLEOTIDE SEQUENCE</scope>
    <source>
        <strain evidence="11">AF72</strain>
    </source>
</reference>
<organism evidence="11 12">
    <name type="scientific">Mesorhabditis spiculigera</name>
    <dbReference type="NCBI Taxonomy" id="96644"/>
    <lineage>
        <taxon>Eukaryota</taxon>
        <taxon>Metazoa</taxon>
        <taxon>Ecdysozoa</taxon>
        <taxon>Nematoda</taxon>
        <taxon>Chromadorea</taxon>
        <taxon>Rhabditida</taxon>
        <taxon>Rhabditina</taxon>
        <taxon>Rhabditomorpha</taxon>
        <taxon>Rhabditoidea</taxon>
        <taxon>Rhabditidae</taxon>
        <taxon>Mesorhabditinae</taxon>
        <taxon>Mesorhabditis</taxon>
    </lineage>
</organism>
<dbReference type="PROSITE" id="PS50003">
    <property type="entry name" value="PH_DOMAIN"/>
    <property type="match status" value="1"/>
</dbReference>
<dbReference type="AlphaFoldDB" id="A0AA36CGN6"/>
<dbReference type="InterPro" id="IPR011993">
    <property type="entry name" value="PH-like_dom_sf"/>
</dbReference>
<comment type="function">
    <text evidence="1">Component of the exocyst complex involved in the docking of exocytic vesicles with fusion sites on the plasma membrane.</text>
</comment>
<dbReference type="Pfam" id="PF16528">
    <property type="entry name" value="Exo84_C"/>
    <property type="match status" value="1"/>
</dbReference>
<dbReference type="SUPFAM" id="SSF74788">
    <property type="entry name" value="Cullin repeat-like"/>
    <property type="match status" value="1"/>
</dbReference>
<accession>A0AA36CGN6</accession>
<evidence type="ECO:0000313" key="12">
    <source>
        <dbReference type="Proteomes" id="UP001177023"/>
    </source>
</evidence>
<protein>
    <recommendedName>
        <fullName evidence="5">Exocyst complex component 8</fullName>
    </recommendedName>
</protein>
<keyword evidence="8" id="KW-0653">Protein transport</keyword>
<sequence>MSSPGASFRTVSSRQSANTKEVLEGDAFSPSEYIRQRLHHVKDGQETRQLKALRTEMSAVNHEAQESLKNNVFKDYHQFIDASREISHLEREIYQISSMLSEQKNLIENLLGMAGDDRSSLHTVSSATTAAHQNPVQLLMQRMDGIAGILNSFRPSDRVILFGEMFLLDGETKQPIQKQMLILLNDRLLVGNPNSGKYSLESTFSLNALAAVNVKDRESRGMASADQLFKLLIFPEHRYYRCESSRVKKQWLDEIETAKRVLLQEGSLQRQATIRGRRQSVQNKAAERSTMGRPLAVIADGVEEEKEPLNEEETAWLEALPAEVDDCIANRDIEQAVDLVMQWKDCNAKLTAVDTQMMQREQQIVTLLSEDIRRPGAVHGGPRAMRKAISLLKQLDRGTYAVDLYLRRRSTLQRNACRDVAVSEEPLSYVKQLTGLFTTAVCDVASEFHTQREHYCQVLQWCSIELGMLLSLVRRHVVEVAPTTAVLAYTWRILMQNCSELTSMGLQLNFEVNRLLGPALNVALETNFQNVVQGLRTRMAEEKWRPLVLDSESALNRLVEELSDLGLSVEWAVAGRAALNISQHTLHFARVSYTLARDLEKLIGSPCNAQCDEFMLQLWTEYLQHVANAKTRNDCHTYSASFVVTQVLSLCEHTYCGQEDDLLKRLLRDEFPSLLTYINEDETEADGAGEDDEEVAHV</sequence>
<evidence type="ECO:0000256" key="7">
    <source>
        <dbReference type="ARBA" id="ARBA00022483"/>
    </source>
</evidence>
<dbReference type="InterPro" id="IPR042560">
    <property type="entry name" value="Exo84_C_2"/>
</dbReference>
<evidence type="ECO:0000256" key="9">
    <source>
        <dbReference type="SAM" id="MobiDB-lite"/>
    </source>
</evidence>
<feature type="compositionally biased region" description="Polar residues" evidence="9">
    <location>
        <begin position="1"/>
        <end position="19"/>
    </location>
</feature>
<dbReference type="Proteomes" id="UP001177023">
    <property type="component" value="Unassembled WGS sequence"/>
</dbReference>
<dbReference type="InterPro" id="IPR042561">
    <property type="entry name" value="Exo84_C_1"/>
</dbReference>
<dbReference type="InterPro" id="IPR001849">
    <property type="entry name" value="PH_domain"/>
</dbReference>
<keyword evidence="12" id="KW-1185">Reference proteome</keyword>
<dbReference type="InterPro" id="IPR033961">
    <property type="entry name" value="Exo84"/>
</dbReference>
<dbReference type="SUPFAM" id="SSF50729">
    <property type="entry name" value="PH domain-like"/>
    <property type="match status" value="1"/>
</dbReference>
<evidence type="ECO:0000259" key="10">
    <source>
        <dbReference type="PROSITE" id="PS50003"/>
    </source>
</evidence>
<evidence type="ECO:0000256" key="8">
    <source>
        <dbReference type="ARBA" id="ARBA00022927"/>
    </source>
</evidence>
<feature type="region of interest" description="Disordered" evidence="9">
    <location>
        <begin position="1"/>
        <end position="24"/>
    </location>
</feature>
<dbReference type="Pfam" id="PF08700">
    <property type="entry name" value="VPS51_Exo84_N"/>
    <property type="match status" value="1"/>
</dbReference>
<evidence type="ECO:0000256" key="2">
    <source>
        <dbReference type="ARBA" id="ARBA00004556"/>
    </source>
</evidence>
<dbReference type="GO" id="GO:0000145">
    <property type="term" value="C:exocyst"/>
    <property type="evidence" value="ECO:0007669"/>
    <property type="project" value="InterPro"/>
</dbReference>
<evidence type="ECO:0000313" key="11">
    <source>
        <dbReference type="EMBL" id="CAJ0568157.1"/>
    </source>
</evidence>
<name>A0AA36CGN6_9BILA</name>
<evidence type="ECO:0000256" key="3">
    <source>
        <dbReference type="ARBA" id="ARBA00004624"/>
    </source>
</evidence>
<dbReference type="GO" id="GO:0006893">
    <property type="term" value="P:Golgi to plasma membrane transport"/>
    <property type="evidence" value="ECO:0007669"/>
    <property type="project" value="TreeGrafter"/>
</dbReference>
<comment type="subcellular location">
    <subcellularLocation>
        <location evidence="3">Cell projection</location>
        <location evidence="3">Growth cone</location>
    </subcellularLocation>
    <subcellularLocation>
        <location evidence="2">Cytoplasm</location>
        <location evidence="2">Perinuclear region</location>
    </subcellularLocation>
</comment>
<keyword evidence="6" id="KW-0813">Transport</keyword>
<dbReference type="Gene3D" id="1.20.58.1220">
    <property type="entry name" value="Exo84p, C-terminal helical domain"/>
    <property type="match status" value="1"/>
</dbReference>
<evidence type="ECO:0000256" key="6">
    <source>
        <dbReference type="ARBA" id="ARBA00022448"/>
    </source>
</evidence>
<dbReference type="GO" id="GO:0048471">
    <property type="term" value="C:perinuclear region of cytoplasm"/>
    <property type="evidence" value="ECO:0007669"/>
    <property type="project" value="UniProtKB-SubCell"/>
</dbReference>
<feature type="domain" description="PH" evidence="10">
    <location>
        <begin position="158"/>
        <end position="260"/>
    </location>
</feature>
<dbReference type="GO" id="GO:0030426">
    <property type="term" value="C:growth cone"/>
    <property type="evidence" value="ECO:0007669"/>
    <property type="project" value="UniProtKB-SubCell"/>
</dbReference>
<dbReference type="PANTHER" id="PTHR21426:SF12">
    <property type="entry name" value="EXOCYST COMPLEX COMPONENT 8"/>
    <property type="match status" value="1"/>
</dbReference>
<dbReference type="Gene3D" id="1.20.58.1210">
    <property type="entry name" value="Exo84p, N-terminal helical domain"/>
    <property type="match status" value="1"/>
</dbReference>
<comment type="caution">
    <text evidence="11">The sequence shown here is derived from an EMBL/GenBank/DDBJ whole genome shotgun (WGS) entry which is preliminary data.</text>
</comment>
<evidence type="ECO:0000256" key="4">
    <source>
        <dbReference type="ARBA" id="ARBA00007210"/>
    </source>
</evidence>